<accession>A0ABT3HYP8</accession>
<dbReference type="EMBL" id="JAPDHW010000006">
    <property type="protein sequence ID" value="MCW3168932.1"/>
    <property type="molecule type" value="Genomic_DNA"/>
</dbReference>
<evidence type="ECO:0000313" key="3">
    <source>
        <dbReference type="Proteomes" id="UP001163731"/>
    </source>
</evidence>
<protein>
    <submittedName>
        <fullName evidence="2">Uncharacterized protein</fullName>
    </submittedName>
</protein>
<gene>
    <name evidence="2" type="ORF">OMO38_10400</name>
</gene>
<keyword evidence="1" id="KW-0812">Transmembrane</keyword>
<keyword evidence="1" id="KW-0472">Membrane</keyword>
<evidence type="ECO:0000256" key="1">
    <source>
        <dbReference type="SAM" id="Phobius"/>
    </source>
</evidence>
<organism evidence="2 3">
    <name type="scientific">Chryseobacterium kimseyorum</name>
    <dbReference type="NCBI Taxonomy" id="2984028"/>
    <lineage>
        <taxon>Bacteria</taxon>
        <taxon>Pseudomonadati</taxon>
        <taxon>Bacteroidota</taxon>
        <taxon>Flavobacteriia</taxon>
        <taxon>Flavobacteriales</taxon>
        <taxon>Weeksellaceae</taxon>
        <taxon>Chryseobacterium group</taxon>
        <taxon>Chryseobacterium</taxon>
    </lineage>
</organism>
<keyword evidence="3" id="KW-1185">Reference proteome</keyword>
<sequence length="126" mass="14558">MDINFLDKTLRFLYTCKSGYTFTKDQPPQYSDEEYKFLKPALEKLIKDGYANKVSTQSSATKNFIHTYNISFEGILALSNDGGQPYAEQKKKEYIIKIWNVFKIIAVAVNAIVVLLFTILTFMYKD</sequence>
<feature type="transmembrane region" description="Helical" evidence="1">
    <location>
        <begin position="101"/>
        <end position="124"/>
    </location>
</feature>
<reference evidence="2" key="1">
    <citation type="submission" date="2022-10" db="EMBL/GenBank/DDBJ databases">
        <title>Chryseobacterium babae sp. nov. isolated from the gut of the beetle Oryctes rhinoceros, and Chryseobacterium kimseyorum sp. nov., isolated from a stick insect rearing cage.</title>
        <authorList>
            <person name="Shelomi M."/>
            <person name="Han C.-J."/>
            <person name="Chen W.-M."/>
            <person name="Chen H.-K."/>
            <person name="Liaw S.-J."/>
            <person name="Muhle E."/>
            <person name="Clermont D."/>
        </authorList>
    </citation>
    <scope>NUCLEOTIDE SEQUENCE</scope>
    <source>
        <strain evidence="2">09-1422</strain>
    </source>
</reference>
<keyword evidence="1" id="KW-1133">Transmembrane helix</keyword>
<dbReference type="RefSeq" id="WP_264750114.1">
    <property type="nucleotide sequence ID" value="NZ_JAPDHW010000006.1"/>
</dbReference>
<dbReference type="Proteomes" id="UP001163731">
    <property type="component" value="Unassembled WGS sequence"/>
</dbReference>
<proteinExistence type="predicted"/>
<name>A0ABT3HYP8_9FLAO</name>
<evidence type="ECO:0000313" key="2">
    <source>
        <dbReference type="EMBL" id="MCW3168932.1"/>
    </source>
</evidence>
<comment type="caution">
    <text evidence="2">The sequence shown here is derived from an EMBL/GenBank/DDBJ whole genome shotgun (WGS) entry which is preliminary data.</text>
</comment>